<dbReference type="CDD" id="cd06552">
    <property type="entry name" value="ASCH_yqfb_like"/>
    <property type="match status" value="1"/>
</dbReference>
<dbReference type="Proteomes" id="UP001596328">
    <property type="component" value="Unassembled WGS sequence"/>
</dbReference>
<protein>
    <submittedName>
        <fullName evidence="1">ASCH domain-containing protein</fullName>
    </submittedName>
</protein>
<reference evidence="1 2" key="1">
    <citation type="journal article" date="2019" name="Int. J. Syst. Evol. Microbiol.">
        <title>The Global Catalogue of Microorganisms (GCM) 10K type strain sequencing project: providing services to taxonomists for standard genome sequencing and annotation.</title>
        <authorList>
            <consortium name="The Broad Institute Genomics Platform"/>
            <consortium name="The Broad Institute Genome Sequencing Center for Infectious Disease"/>
            <person name="Wu L."/>
            <person name="Ma J."/>
        </authorList>
    </citation>
    <scope>NUCLEOTIDE SEQUENCE [LARGE SCALE GENOMIC DNA]</scope>
    <source>
        <strain evidence="1 2">NBRC 111368</strain>
    </source>
</reference>
<keyword evidence="2" id="KW-1185">Reference proteome</keyword>
<dbReference type="EMBL" id="JBHSWU010000295">
    <property type="protein sequence ID" value="MFC6724834.1"/>
    <property type="molecule type" value="Genomic_DNA"/>
</dbReference>
<proteinExistence type="predicted"/>
<evidence type="ECO:0000313" key="1">
    <source>
        <dbReference type="EMBL" id="MFC6724834.1"/>
    </source>
</evidence>
<sequence length="106" mass="12198">MSRIDVDDLLPNERLKRAVLDGDVTQLTRGASTRYAEAGDTFEVDGTTFEVTSVDRRTLGEFTDADARREGSESLAAYKERMERVHSGNFEWNEDDEVLSYRFERR</sequence>
<name>A0ABD5RZZ4_9EURY</name>
<comment type="caution">
    <text evidence="1">The sequence shown here is derived from an EMBL/GenBank/DDBJ whole genome shotgun (WGS) entry which is preliminary data.</text>
</comment>
<dbReference type="InterPro" id="IPR015947">
    <property type="entry name" value="PUA-like_sf"/>
</dbReference>
<organism evidence="1 2">
    <name type="scientific">Halobium palmae</name>
    <dbReference type="NCBI Taxonomy" id="1776492"/>
    <lineage>
        <taxon>Archaea</taxon>
        <taxon>Methanobacteriati</taxon>
        <taxon>Methanobacteriota</taxon>
        <taxon>Stenosarchaea group</taxon>
        <taxon>Halobacteria</taxon>
        <taxon>Halobacteriales</taxon>
        <taxon>Haloferacaceae</taxon>
        <taxon>Halobium</taxon>
    </lineage>
</organism>
<evidence type="ECO:0000313" key="2">
    <source>
        <dbReference type="Proteomes" id="UP001596328"/>
    </source>
</evidence>
<gene>
    <name evidence="1" type="ORF">ACFQE1_10720</name>
</gene>
<dbReference type="SUPFAM" id="SSF88697">
    <property type="entry name" value="PUA domain-like"/>
    <property type="match status" value="1"/>
</dbReference>
<dbReference type="AlphaFoldDB" id="A0ABD5RZZ4"/>
<accession>A0ABD5RZZ4</accession>